<dbReference type="AlphaFoldDB" id="H5TB86"/>
<keyword evidence="2" id="KW-1185">Reference proteome</keyword>
<sequence length="38" mass="4519">MIAYIISDEKYNRAKSSLLAQEIENLHNYSNRFTRLCI</sequence>
<comment type="caution">
    <text evidence="1">The sequence shown here is derived from an EMBL/GenBank/DDBJ whole genome shotgun (WGS) entry which is preliminary data.</text>
</comment>
<accession>H5TB86</accession>
<dbReference type="EMBL" id="BAET01000013">
    <property type="protein sequence ID" value="GAB55563.1"/>
    <property type="molecule type" value="Genomic_DNA"/>
</dbReference>
<reference evidence="1 2" key="1">
    <citation type="journal article" date="2012" name="J. Bacteriol.">
        <title>Genome sequence of proteorhodopsin-containing sea ice bacterium Glaciecola punicea ACAM 611T.</title>
        <authorList>
            <person name="Qin Q.-L."/>
            <person name="Xie B.-B."/>
            <person name="Shu Y.-L."/>
            <person name="Rong J.-C."/>
            <person name="Zhao D.-L."/>
            <person name="Zhang X.-Y."/>
            <person name="Chen X.-L."/>
            <person name="Zhou B.-C."/>
            <person name="Zhanga Y.-Z."/>
        </authorList>
    </citation>
    <scope>NUCLEOTIDE SEQUENCE [LARGE SCALE GENOMIC DNA]</scope>
    <source>
        <strain evidence="1 2">ACAM 611</strain>
    </source>
</reference>
<dbReference type="Proteomes" id="UP000053586">
    <property type="component" value="Unassembled WGS sequence"/>
</dbReference>
<evidence type="ECO:0000313" key="1">
    <source>
        <dbReference type="EMBL" id="GAB55563.1"/>
    </source>
</evidence>
<gene>
    <name evidence="1" type="ORF">GPUN_1439</name>
</gene>
<organism evidence="1 2">
    <name type="scientific">Glaciecola punicea ACAM 611</name>
    <dbReference type="NCBI Taxonomy" id="1121923"/>
    <lineage>
        <taxon>Bacteria</taxon>
        <taxon>Pseudomonadati</taxon>
        <taxon>Pseudomonadota</taxon>
        <taxon>Gammaproteobacteria</taxon>
        <taxon>Alteromonadales</taxon>
        <taxon>Alteromonadaceae</taxon>
        <taxon>Glaciecola</taxon>
    </lineage>
</organism>
<evidence type="ECO:0000313" key="2">
    <source>
        <dbReference type="Proteomes" id="UP000053586"/>
    </source>
</evidence>
<name>H5TB86_9ALTE</name>
<proteinExistence type="predicted"/>
<reference evidence="1 2" key="2">
    <citation type="journal article" date="2017" name="Antonie Van Leeuwenhoek">
        <title>Rhizobium rhizosphaerae sp. nov., a novel species isolated from rice rhizosphere.</title>
        <authorList>
            <person name="Zhao J.J."/>
            <person name="Zhang J."/>
            <person name="Zhang R.J."/>
            <person name="Zhang C.W."/>
            <person name="Yin H.Q."/>
            <person name="Zhang X.X."/>
        </authorList>
    </citation>
    <scope>NUCLEOTIDE SEQUENCE [LARGE SCALE GENOMIC DNA]</scope>
    <source>
        <strain evidence="1 2">ACAM 611</strain>
    </source>
</reference>
<protein>
    <submittedName>
        <fullName evidence="1">Uncharacterized protein</fullName>
    </submittedName>
</protein>